<reference evidence="2 3" key="1">
    <citation type="journal article" date="2015" name="BMC Genomics">
        <title>Gene expression during zombie ant biting behavior reflects the complexity underlying fungal parasitic behavioral manipulation.</title>
        <authorList>
            <person name="de Bekker C."/>
            <person name="Ohm R.A."/>
            <person name="Loreto R.G."/>
            <person name="Sebastian A."/>
            <person name="Albert I."/>
            <person name="Merrow M."/>
            <person name="Brachmann A."/>
            <person name="Hughes D.P."/>
        </authorList>
    </citation>
    <scope>NUCLEOTIDE SEQUENCE [LARGE SCALE GENOMIC DNA]</scope>
    <source>
        <strain evidence="2 3">SC16a</strain>
    </source>
</reference>
<dbReference type="EMBL" id="LAZP02000218">
    <property type="protein sequence ID" value="PFH59189.1"/>
    <property type="molecule type" value="Genomic_DNA"/>
</dbReference>
<reference evidence="2 3" key="2">
    <citation type="journal article" date="2017" name="Sci. Rep.">
        <title>Ant-infecting Ophiocordyceps genomes reveal a high diversity of potential behavioral manipulation genes and a possible major role for enterotoxins.</title>
        <authorList>
            <person name="de Bekker C."/>
            <person name="Ohm R.A."/>
            <person name="Evans H.C."/>
            <person name="Brachmann A."/>
            <person name="Hughes D.P."/>
        </authorList>
    </citation>
    <scope>NUCLEOTIDE SEQUENCE [LARGE SCALE GENOMIC DNA]</scope>
    <source>
        <strain evidence="2 3">SC16a</strain>
    </source>
</reference>
<accession>A0A2A9PCP8</accession>
<keyword evidence="3" id="KW-1185">Reference proteome</keyword>
<organism evidence="2 3">
    <name type="scientific">Ophiocordyceps unilateralis</name>
    <name type="common">Zombie-ant fungus</name>
    <name type="synonym">Torrubia unilateralis</name>
    <dbReference type="NCBI Taxonomy" id="268505"/>
    <lineage>
        <taxon>Eukaryota</taxon>
        <taxon>Fungi</taxon>
        <taxon>Dikarya</taxon>
        <taxon>Ascomycota</taxon>
        <taxon>Pezizomycotina</taxon>
        <taxon>Sordariomycetes</taxon>
        <taxon>Hypocreomycetidae</taxon>
        <taxon>Hypocreales</taxon>
        <taxon>Ophiocordycipitaceae</taxon>
        <taxon>Ophiocordyceps</taxon>
    </lineage>
</organism>
<comment type="caution">
    <text evidence="2">The sequence shown here is derived from an EMBL/GenBank/DDBJ whole genome shotgun (WGS) entry which is preliminary data.</text>
</comment>
<sequence length="248" mass="27258">MAARSIHVLQKCLNLRIAAAHAQQRLCLCSTTYHGVSSSLMYSIHDKKESSTERSFLNLIRVASVDIIPSLQNLTHRSSVSLAVILSSQPRLMTTRMILEDRLESIRPIACWSLMAQTSSGTETRQSMRRGNKARHSETQHLDCHCQVRKTNEDAVTIAKANSSSTLRDSVLNRLGVGYLPSRLSRLMLLSDSDLVRRLCDFDSSKNPADVTTGAEQQGPVKKPTIITSSASKVSLPPPESSSIETVG</sequence>
<evidence type="ECO:0000256" key="1">
    <source>
        <dbReference type="SAM" id="MobiDB-lite"/>
    </source>
</evidence>
<evidence type="ECO:0000313" key="3">
    <source>
        <dbReference type="Proteomes" id="UP000037136"/>
    </source>
</evidence>
<dbReference type="AlphaFoldDB" id="A0A2A9PCP8"/>
<name>A0A2A9PCP8_OPHUN</name>
<dbReference type="Proteomes" id="UP000037136">
    <property type="component" value="Unassembled WGS sequence"/>
</dbReference>
<evidence type="ECO:0000313" key="2">
    <source>
        <dbReference type="EMBL" id="PFH59189.1"/>
    </source>
</evidence>
<feature type="region of interest" description="Disordered" evidence="1">
    <location>
        <begin position="206"/>
        <end position="248"/>
    </location>
</feature>
<proteinExistence type="predicted"/>
<gene>
    <name evidence="2" type="ORF">XA68_12673</name>
</gene>
<protein>
    <submittedName>
        <fullName evidence="2">Uncharacterized protein</fullName>
    </submittedName>
</protein>